<dbReference type="SUPFAM" id="SSF159774">
    <property type="entry name" value="YerB-like"/>
    <property type="match status" value="1"/>
</dbReference>
<dbReference type="EMBL" id="QRVK01000007">
    <property type="protein sequence ID" value="RGS43349.1"/>
    <property type="molecule type" value="Genomic_DNA"/>
</dbReference>
<feature type="domain" description="DUF3048" evidence="2">
    <location>
        <begin position="71"/>
        <end position="213"/>
    </location>
</feature>
<dbReference type="OrthoDB" id="9779102at2"/>
<evidence type="ECO:0000313" key="4">
    <source>
        <dbReference type="EMBL" id="RGS43349.1"/>
    </source>
</evidence>
<dbReference type="InterPro" id="IPR021416">
    <property type="entry name" value="DUF3048_N"/>
</dbReference>
<dbReference type="Pfam" id="PF11258">
    <property type="entry name" value="DUF3048"/>
    <property type="match status" value="1"/>
</dbReference>
<dbReference type="InterPro" id="IPR035328">
    <property type="entry name" value="DUF3048_C"/>
</dbReference>
<reference evidence="4 5" key="1">
    <citation type="submission" date="2018-08" db="EMBL/GenBank/DDBJ databases">
        <title>A genome reference for cultivated species of the human gut microbiota.</title>
        <authorList>
            <person name="Zou Y."/>
            <person name="Xue W."/>
            <person name="Luo G."/>
        </authorList>
    </citation>
    <scope>NUCLEOTIDE SEQUENCE [LARGE SCALE GENOMIC DNA]</scope>
    <source>
        <strain evidence="4 5">AF22-21</strain>
    </source>
</reference>
<organism evidence="4 5">
    <name type="scientific">Coprococcus eutactus</name>
    <dbReference type="NCBI Taxonomy" id="33043"/>
    <lineage>
        <taxon>Bacteria</taxon>
        <taxon>Bacillati</taxon>
        <taxon>Bacillota</taxon>
        <taxon>Clostridia</taxon>
        <taxon>Lachnospirales</taxon>
        <taxon>Lachnospiraceae</taxon>
        <taxon>Coprococcus</taxon>
    </lineage>
</organism>
<feature type="chain" id="PRO_5039610005" evidence="1">
    <location>
        <begin position="26"/>
        <end position="369"/>
    </location>
</feature>
<evidence type="ECO:0000259" key="3">
    <source>
        <dbReference type="Pfam" id="PF17479"/>
    </source>
</evidence>
<dbReference type="InterPro" id="IPR023158">
    <property type="entry name" value="YerB-like_sf"/>
</dbReference>
<evidence type="ECO:0000259" key="2">
    <source>
        <dbReference type="Pfam" id="PF11258"/>
    </source>
</evidence>
<feature type="signal peptide" evidence="1">
    <location>
        <begin position="1"/>
        <end position="25"/>
    </location>
</feature>
<dbReference type="Pfam" id="PF17479">
    <property type="entry name" value="DUF3048_C"/>
    <property type="match status" value="1"/>
</dbReference>
<dbReference type="Gene3D" id="3.50.90.10">
    <property type="entry name" value="YerB-like"/>
    <property type="match status" value="1"/>
</dbReference>
<sequence>MKKSKKGLKKGLVLATAVVMGLSLFGCGSKEEPSTAATTEAKAEVDVTQTDMMKSADAIDETFHEGIYNDLTGQWNTKRKEEYGRPLAVMINNIENAIPQSGIGQADILYEFVVEGGITRMLAIYSDYSNLEKVGSIRSCRPYYVTTAMEYDAIYMHYGQSPQGQEELDKTGIDHISGLGGEGSVSFYRSSDREAPHNVYTNSDMIKAGLDYLGCRTEHEKNFKSKFEFNEEDTAPKGEAVKKLTLNMSVYTQPWFEYDSKNKVYKRFQYGDKQIDDLTGKQLSFKNIIIQFAHYTSIDDHDRQLIDLVGSGDGYYVSDGQLIPVTWTKSDDSAVTKYYTEDGKELKLNPGKTYVTVFESDNKAGVVWE</sequence>
<name>A0A412ITA9_9FIRM</name>
<dbReference type="AlphaFoldDB" id="A0A412ITA9"/>
<feature type="domain" description="DUF3048" evidence="3">
    <location>
        <begin position="246"/>
        <end position="355"/>
    </location>
</feature>
<protein>
    <submittedName>
        <fullName evidence="4">DUF3048 domain-containing protein</fullName>
    </submittedName>
</protein>
<keyword evidence="1" id="KW-0732">Signal</keyword>
<accession>A0A412ITA9</accession>
<evidence type="ECO:0000256" key="1">
    <source>
        <dbReference type="SAM" id="SignalP"/>
    </source>
</evidence>
<dbReference type="RefSeq" id="WP_022059008.1">
    <property type="nucleotide sequence ID" value="NZ_CABIWG010000001.1"/>
</dbReference>
<proteinExistence type="predicted"/>
<gene>
    <name evidence="4" type="ORF">DWX94_04595</name>
</gene>
<dbReference type="Proteomes" id="UP000283295">
    <property type="component" value="Unassembled WGS sequence"/>
</dbReference>
<comment type="caution">
    <text evidence="4">The sequence shown here is derived from an EMBL/GenBank/DDBJ whole genome shotgun (WGS) entry which is preliminary data.</text>
</comment>
<evidence type="ECO:0000313" key="5">
    <source>
        <dbReference type="Proteomes" id="UP000283295"/>
    </source>
</evidence>
<dbReference type="PROSITE" id="PS51257">
    <property type="entry name" value="PROKAR_LIPOPROTEIN"/>
    <property type="match status" value="1"/>
</dbReference>